<evidence type="ECO:0000313" key="9">
    <source>
        <dbReference type="EMBL" id="GAA4780344.1"/>
    </source>
</evidence>
<reference evidence="10" key="1">
    <citation type="journal article" date="2019" name="Int. J. Syst. Evol. Microbiol.">
        <title>The Global Catalogue of Microorganisms (GCM) 10K type strain sequencing project: providing services to taxonomists for standard genome sequencing and annotation.</title>
        <authorList>
            <consortium name="The Broad Institute Genomics Platform"/>
            <consortium name="The Broad Institute Genome Sequencing Center for Infectious Disease"/>
            <person name="Wu L."/>
            <person name="Ma J."/>
        </authorList>
    </citation>
    <scope>NUCLEOTIDE SEQUENCE [LARGE SCALE GENOMIC DNA]</scope>
    <source>
        <strain evidence="10">JCM 18200</strain>
    </source>
</reference>
<keyword evidence="3 6" id="KW-0812">Transmembrane</keyword>
<evidence type="ECO:0000256" key="4">
    <source>
        <dbReference type="ARBA" id="ARBA00022989"/>
    </source>
</evidence>
<dbReference type="InterPro" id="IPR025857">
    <property type="entry name" value="MacB_PCD"/>
</dbReference>
<comment type="subcellular location">
    <subcellularLocation>
        <location evidence="1">Cell membrane</location>
        <topology evidence="1">Multi-pass membrane protein</topology>
    </subcellularLocation>
</comment>
<dbReference type="Pfam" id="PF02687">
    <property type="entry name" value="FtsX"/>
    <property type="match status" value="2"/>
</dbReference>
<keyword evidence="4 6" id="KW-1133">Transmembrane helix</keyword>
<feature type="transmembrane region" description="Helical" evidence="6">
    <location>
        <begin position="746"/>
        <end position="767"/>
    </location>
</feature>
<feature type="transmembrane region" description="Helical" evidence="6">
    <location>
        <begin position="663"/>
        <end position="687"/>
    </location>
</feature>
<feature type="transmembrane region" description="Helical" evidence="6">
    <location>
        <begin position="372"/>
        <end position="398"/>
    </location>
</feature>
<evidence type="ECO:0000256" key="3">
    <source>
        <dbReference type="ARBA" id="ARBA00022692"/>
    </source>
</evidence>
<dbReference type="PANTHER" id="PTHR30572">
    <property type="entry name" value="MEMBRANE COMPONENT OF TRANSPORTER-RELATED"/>
    <property type="match status" value="1"/>
</dbReference>
<evidence type="ECO:0000259" key="7">
    <source>
        <dbReference type="Pfam" id="PF02687"/>
    </source>
</evidence>
<keyword evidence="5 6" id="KW-0472">Membrane</keyword>
<keyword evidence="10" id="KW-1185">Reference proteome</keyword>
<protein>
    <submittedName>
        <fullName evidence="9">ABC transporter permease</fullName>
    </submittedName>
</protein>
<dbReference type="PANTHER" id="PTHR30572:SF18">
    <property type="entry name" value="ABC-TYPE MACROLIDE FAMILY EXPORT SYSTEM PERMEASE COMPONENT 2"/>
    <property type="match status" value="1"/>
</dbReference>
<dbReference type="InterPro" id="IPR050250">
    <property type="entry name" value="Macrolide_Exporter_MacB"/>
</dbReference>
<evidence type="ECO:0000256" key="5">
    <source>
        <dbReference type="ARBA" id="ARBA00023136"/>
    </source>
</evidence>
<organism evidence="9 10">
    <name type="scientific">Olivibacter ginsenosidimutans</name>
    <dbReference type="NCBI Taxonomy" id="1176537"/>
    <lineage>
        <taxon>Bacteria</taxon>
        <taxon>Pseudomonadati</taxon>
        <taxon>Bacteroidota</taxon>
        <taxon>Sphingobacteriia</taxon>
        <taxon>Sphingobacteriales</taxon>
        <taxon>Sphingobacteriaceae</taxon>
        <taxon>Olivibacter</taxon>
    </lineage>
</organism>
<proteinExistence type="predicted"/>
<feature type="transmembrane region" description="Helical" evidence="6">
    <location>
        <begin position="329"/>
        <end position="352"/>
    </location>
</feature>
<dbReference type="Pfam" id="PF12704">
    <property type="entry name" value="MacB_PCD"/>
    <property type="match status" value="1"/>
</dbReference>
<name>A0ABP9AES0_9SPHI</name>
<feature type="transmembrane region" description="Helical" evidence="6">
    <location>
        <begin position="278"/>
        <end position="300"/>
    </location>
</feature>
<evidence type="ECO:0000313" key="10">
    <source>
        <dbReference type="Proteomes" id="UP001501411"/>
    </source>
</evidence>
<dbReference type="InterPro" id="IPR003838">
    <property type="entry name" value="ABC3_permease_C"/>
</dbReference>
<keyword evidence="2" id="KW-1003">Cell membrane</keyword>
<feature type="domain" description="ABC3 transporter permease C-terminal" evidence="7">
    <location>
        <begin position="284"/>
        <end position="399"/>
    </location>
</feature>
<feature type="domain" description="ABC3 transporter permease C-terminal" evidence="7">
    <location>
        <begin position="666"/>
        <end position="779"/>
    </location>
</feature>
<feature type="transmembrane region" description="Helical" evidence="6">
    <location>
        <begin position="715"/>
        <end position="734"/>
    </location>
</feature>
<accession>A0ABP9AES0</accession>
<gene>
    <name evidence="9" type="ORF">GCM10023231_04170</name>
</gene>
<dbReference type="EMBL" id="BAABIQ010000003">
    <property type="protein sequence ID" value="GAA4780344.1"/>
    <property type="molecule type" value="Genomic_DNA"/>
</dbReference>
<dbReference type="Proteomes" id="UP001501411">
    <property type="component" value="Unassembled WGS sequence"/>
</dbReference>
<sequence length="786" mass="88086">MVKNYFKIAWRNLLKNKTYSLLNISGLVIGMTAAMLILSWVQHERSFDLFHAKKDRLFLLANRAKWNDKINVWFYTPKPLGPASKDEFPEIANYSRYSGGQHFLFSVGEKRLKGSGAFVDSAFLQMFDFPLLAGNKEQVLRTPTEIVITQSLAKRLFGQEDALGKTVKIDSVDMATVSGVLADMPGNTRFDGIDFLLPWKYMEKIGYSDNYWGNNSVQTYIELVPGTNATSFSNKIKDITKRHAPGNDDLAVILHALPDWWLRSTFENGKIVGGRIEMVHLFTIIAGFILLIACINFMNLSTARSEKRAKEVGIRKVAGAYRKSLIGQFLSESILMAAIAGIVAITVTWLALPVFGSLVSRRLAINFSDFHFWLNAIGFILVTGLLAGSYPAFFLSSFQPVKVLKGTFKQAKATFSSRKILVVVQFSIAIILIISTLVVHRQIKYAKDRENGYEKNNLIYIFEEGDVTQNSNLIKNELLQNGIAESVTRSSSPITEGWSNSTMEWEGKPVGDKTIFDRFCVDEHLVKTAGLSLIIGRDMDLSQYPTDSTAILLNESAVKIMGFKDPIGQIIHDNGIEWHVIGVVKDFIMRSPYDPIDPMVIEGAKGWFNIMHIKFNPSLPTATALAKTEAIFKRYNPNYPFSYDFVDKAYAEKFKESEQTGTMAALFAFLTIFISCLGLFGLAAYMAENRTKEIGVRKVLGASVFSITRLLSTEFAWLVVISCIVAFPIAYWAMDRFLQVYTYRISMGWELFLMAGLTALILAVMTVSSQAIKAAIANPIRSLRDE</sequence>
<evidence type="ECO:0000256" key="2">
    <source>
        <dbReference type="ARBA" id="ARBA00022475"/>
    </source>
</evidence>
<evidence type="ECO:0000256" key="6">
    <source>
        <dbReference type="SAM" id="Phobius"/>
    </source>
</evidence>
<feature type="domain" description="MacB-like periplasmic core" evidence="8">
    <location>
        <begin position="20"/>
        <end position="238"/>
    </location>
</feature>
<evidence type="ECO:0000259" key="8">
    <source>
        <dbReference type="Pfam" id="PF12704"/>
    </source>
</evidence>
<dbReference type="RefSeq" id="WP_345230034.1">
    <property type="nucleotide sequence ID" value="NZ_BAABIQ010000003.1"/>
</dbReference>
<feature type="transmembrane region" description="Helical" evidence="6">
    <location>
        <begin position="419"/>
        <end position="439"/>
    </location>
</feature>
<feature type="transmembrane region" description="Helical" evidence="6">
    <location>
        <begin position="21"/>
        <end position="41"/>
    </location>
</feature>
<evidence type="ECO:0000256" key="1">
    <source>
        <dbReference type="ARBA" id="ARBA00004651"/>
    </source>
</evidence>
<comment type="caution">
    <text evidence="9">The sequence shown here is derived from an EMBL/GenBank/DDBJ whole genome shotgun (WGS) entry which is preliminary data.</text>
</comment>